<reference evidence="3 4" key="1">
    <citation type="journal article" date="2017" name="Front. Microbiol.">
        <title>Double-Face Meets the Bacterial World: The Opportunistic Pathogen Stenotrophomonas maltophilia.</title>
        <authorList>
            <person name="Lira F."/>
            <person name="Berg G."/>
            <person name="Martinez J.L."/>
        </authorList>
    </citation>
    <scope>NUCLEOTIDE SEQUENCE [LARGE SCALE GENOMIC DNA]</scope>
    <source>
        <strain evidence="3 4">EA1</strain>
    </source>
</reference>
<dbReference type="OrthoDB" id="6053130at2"/>
<evidence type="ECO:0000313" key="3">
    <source>
        <dbReference type="EMBL" id="PJL34135.1"/>
    </source>
</evidence>
<evidence type="ECO:0000256" key="1">
    <source>
        <dbReference type="SAM" id="MobiDB-lite"/>
    </source>
</evidence>
<keyword evidence="2" id="KW-0732">Signal</keyword>
<organism evidence="3 4">
    <name type="scientific">Stenotrophomonas maltophilia</name>
    <name type="common">Pseudomonas maltophilia</name>
    <name type="synonym">Xanthomonas maltophilia</name>
    <dbReference type="NCBI Taxonomy" id="40324"/>
    <lineage>
        <taxon>Bacteria</taxon>
        <taxon>Pseudomonadati</taxon>
        <taxon>Pseudomonadota</taxon>
        <taxon>Gammaproteobacteria</taxon>
        <taxon>Lysobacterales</taxon>
        <taxon>Lysobacteraceae</taxon>
        <taxon>Stenotrophomonas</taxon>
        <taxon>Stenotrophomonas maltophilia group</taxon>
    </lineage>
</organism>
<evidence type="ECO:0000313" key="4">
    <source>
        <dbReference type="Proteomes" id="UP000230167"/>
    </source>
</evidence>
<dbReference type="AlphaFoldDB" id="A0A2J0UGZ0"/>
<feature type="compositionally biased region" description="Basic and acidic residues" evidence="1">
    <location>
        <begin position="35"/>
        <end position="44"/>
    </location>
</feature>
<gene>
    <name evidence="3" type="ORF">B9Y64_03360</name>
</gene>
<feature type="chain" id="PRO_5014339421" evidence="2">
    <location>
        <begin position="22"/>
        <end position="101"/>
    </location>
</feature>
<dbReference type="EMBL" id="NEQV01000001">
    <property type="protein sequence ID" value="PJL34135.1"/>
    <property type="molecule type" value="Genomic_DNA"/>
</dbReference>
<sequence>MGDINRWVPMGLVPLALVVLAACSQPGDPAQTVQRDAEAQRDPARPVSEAAPMQPAVPAEGVTRAEAVQLRRTSDGGVELRKVDALSGQGAEAVATEAQQH</sequence>
<comment type="caution">
    <text evidence="3">The sequence shown here is derived from an EMBL/GenBank/DDBJ whole genome shotgun (WGS) entry which is preliminary data.</text>
</comment>
<dbReference type="Proteomes" id="UP000230167">
    <property type="component" value="Unassembled WGS sequence"/>
</dbReference>
<name>A0A2J0UGZ0_STEMA</name>
<evidence type="ECO:0000256" key="2">
    <source>
        <dbReference type="SAM" id="SignalP"/>
    </source>
</evidence>
<feature type="signal peptide" evidence="2">
    <location>
        <begin position="1"/>
        <end position="21"/>
    </location>
</feature>
<accession>A0A2J0UGZ0</accession>
<feature type="region of interest" description="Disordered" evidence="1">
    <location>
        <begin position="27"/>
        <end position="62"/>
    </location>
</feature>
<proteinExistence type="predicted"/>
<dbReference type="PROSITE" id="PS51257">
    <property type="entry name" value="PROKAR_LIPOPROTEIN"/>
    <property type="match status" value="1"/>
</dbReference>
<protein>
    <submittedName>
        <fullName evidence="3">Uncharacterized protein</fullName>
    </submittedName>
</protein>